<evidence type="ECO:0000256" key="1">
    <source>
        <dbReference type="SAM" id="MobiDB-lite"/>
    </source>
</evidence>
<dbReference type="AlphaFoldDB" id="A0A921E565"/>
<dbReference type="EMBL" id="DYYG01000047">
    <property type="protein sequence ID" value="HJE25141.1"/>
    <property type="molecule type" value="Genomic_DNA"/>
</dbReference>
<feature type="region of interest" description="Disordered" evidence="1">
    <location>
        <begin position="42"/>
        <end position="61"/>
    </location>
</feature>
<organism evidence="2 3">
    <name type="scientific">Methylorubrum populi</name>
    <dbReference type="NCBI Taxonomy" id="223967"/>
    <lineage>
        <taxon>Bacteria</taxon>
        <taxon>Pseudomonadati</taxon>
        <taxon>Pseudomonadota</taxon>
        <taxon>Alphaproteobacteria</taxon>
        <taxon>Hyphomicrobiales</taxon>
        <taxon>Methylobacteriaceae</taxon>
        <taxon>Methylorubrum</taxon>
    </lineage>
</organism>
<gene>
    <name evidence="2" type="ORF">K8W01_15905</name>
</gene>
<proteinExistence type="predicted"/>
<evidence type="ECO:0000313" key="2">
    <source>
        <dbReference type="EMBL" id="HJE25141.1"/>
    </source>
</evidence>
<sequence length="61" mass="6142">MTAIASQIVQTQSAAFSQQVGIAVARQQIGAERAVADLVAGTAANASPPPPGQGQVIDRKV</sequence>
<dbReference type="Proteomes" id="UP000742631">
    <property type="component" value="Unassembled WGS sequence"/>
</dbReference>
<reference evidence="2" key="1">
    <citation type="journal article" date="2021" name="PeerJ">
        <title>Extensive microbial diversity within the chicken gut microbiome revealed by metagenomics and culture.</title>
        <authorList>
            <person name="Gilroy R."/>
            <person name="Ravi A."/>
            <person name="Getino M."/>
            <person name="Pursley I."/>
            <person name="Horton D.L."/>
            <person name="Alikhan N.F."/>
            <person name="Baker D."/>
            <person name="Gharbi K."/>
            <person name="Hall N."/>
            <person name="Watson M."/>
            <person name="Adriaenssens E.M."/>
            <person name="Foster-Nyarko E."/>
            <person name="Jarju S."/>
            <person name="Secka A."/>
            <person name="Antonio M."/>
            <person name="Oren A."/>
            <person name="Chaudhuri R.R."/>
            <person name="La Ragione R."/>
            <person name="Hildebrand F."/>
            <person name="Pallen M.J."/>
        </authorList>
    </citation>
    <scope>NUCLEOTIDE SEQUENCE</scope>
    <source>
        <strain evidence="2">316</strain>
    </source>
</reference>
<protein>
    <recommendedName>
        <fullName evidence="4">Motility protein</fullName>
    </recommendedName>
</protein>
<evidence type="ECO:0008006" key="4">
    <source>
        <dbReference type="Google" id="ProtNLM"/>
    </source>
</evidence>
<reference evidence="2" key="2">
    <citation type="submission" date="2021-09" db="EMBL/GenBank/DDBJ databases">
        <authorList>
            <person name="Gilroy R."/>
        </authorList>
    </citation>
    <scope>NUCLEOTIDE SEQUENCE</scope>
    <source>
        <strain evidence="2">316</strain>
    </source>
</reference>
<comment type="caution">
    <text evidence="2">The sequence shown here is derived from an EMBL/GenBank/DDBJ whole genome shotgun (WGS) entry which is preliminary data.</text>
</comment>
<accession>A0A921E565</accession>
<name>A0A921E565_9HYPH</name>
<evidence type="ECO:0000313" key="3">
    <source>
        <dbReference type="Proteomes" id="UP000742631"/>
    </source>
</evidence>